<evidence type="ECO:0000256" key="7">
    <source>
        <dbReference type="SAM" id="Phobius"/>
    </source>
</evidence>
<name>A0ABU0TRP0_MICTR</name>
<organism evidence="8 9">
    <name type="scientific">Microbacterium trichothecenolyticum</name>
    <name type="common">Aureobacterium trichothecenolyticum</name>
    <dbReference type="NCBI Taxonomy" id="69370"/>
    <lineage>
        <taxon>Bacteria</taxon>
        <taxon>Bacillati</taxon>
        <taxon>Actinomycetota</taxon>
        <taxon>Actinomycetes</taxon>
        <taxon>Micrococcales</taxon>
        <taxon>Microbacteriaceae</taxon>
        <taxon>Microbacterium</taxon>
    </lineage>
</organism>
<dbReference type="Gene3D" id="1.10.3470.10">
    <property type="entry name" value="ABC transporter involved in vitamin B12 uptake, BtuC"/>
    <property type="match status" value="1"/>
</dbReference>
<dbReference type="InterPro" id="IPR037294">
    <property type="entry name" value="ABC_BtuC-like"/>
</dbReference>
<dbReference type="EMBL" id="JAUTBF010000001">
    <property type="protein sequence ID" value="MDQ1122330.1"/>
    <property type="molecule type" value="Genomic_DNA"/>
</dbReference>
<dbReference type="PANTHER" id="PTHR30477:SF13">
    <property type="entry name" value="IRON TRANSPORT SYSTEM MEMBRANE PROTEIN HI_0360-RELATED"/>
    <property type="match status" value="1"/>
</dbReference>
<feature type="transmembrane region" description="Helical" evidence="7">
    <location>
        <begin position="170"/>
        <end position="193"/>
    </location>
</feature>
<keyword evidence="5 7" id="KW-0472">Membrane</keyword>
<dbReference type="SUPFAM" id="SSF81345">
    <property type="entry name" value="ABC transporter involved in vitamin B12 uptake, BtuC"/>
    <property type="match status" value="1"/>
</dbReference>
<feature type="transmembrane region" description="Helical" evidence="7">
    <location>
        <begin position="214"/>
        <end position="233"/>
    </location>
</feature>
<feature type="transmembrane region" description="Helical" evidence="7">
    <location>
        <begin position="107"/>
        <end position="123"/>
    </location>
</feature>
<keyword evidence="3 6" id="KW-0812">Transmembrane</keyword>
<evidence type="ECO:0000256" key="6">
    <source>
        <dbReference type="RuleBase" id="RU003943"/>
    </source>
</evidence>
<protein>
    <submittedName>
        <fullName evidence="8">Zinc/manganese transport system permease protein</fullName>
    </submittedName>
</protein>
<evidence type="ECO:0000256" key="5">
    <source>
        <dbReference type="ARBA" id="ARBA00023136"/>
    </source>
</evidence>
<sequence length="265" mass="26649">MMFAPYLLTAWVSGTVVAVVAGVVGFFVVLRGNTFFAHAVPHGAFAGAAGAVLIGVDPLLGLGAFAAAGAIGIVLLGRRARHDVVTALTLVTMLALGALFLSRSREYAAEVFALLFGQILGVAPGQIATMLVLGAGCLAILALVARPLLLASVLPSLAAARGVRVGAIDLVFALVVAAATTVSVPVVGALLMFALLVGPPAAAQILARTPGQGLALSLGLTLVTVWSAIALSVGTDLPIGFFATAIGAVLYAASRLLARARRRVP</sequence>
<evidence type="ECO:0000256" key="2">
    <source>
        <dbReference type="ARBA" id="ARBA00008034"/>
    </source>
</evidence>
<evidence type="ECO:0000256" key="3">
    <source>
        <dbReference type="ARBA" id="ARBA00022692"/>
    </source>
</evidence>
<evidence type="ECO:0000313" key="8">
    <source>
        <dbReference type="EMBL" id="MDQ1122330.1"/>
    </source>
</evidence>
<evidence type="ECO:0000256" key="1">
    <source>
        <dbReference type="ARBA" id="ARBA00004141"/>
    </source>
</evidence>
<comment type="caution">
    <text evidence="8">The sequence shown here is derived from an EMBL/GenBank/DDBJ whole genome shotgun (WGS) entry which is preliminary data.</text>
</comment>
<feature type="transmembrane region" description="Helical" evidence="7">
    <location>
        <begin position="239"/>
        <end position="258"/>
    </location>
</feature>
<keyword evidence="9" id="KW-1185">Reference proteome</keyword>
<accession>A0ABU0TRP0</accession>
<gene>
    <name evidence="8" type="ORF">QE412_000903</name>
</gene>
<evidence type="ECO:0000313" key="9">
    <source>
        <dbReference type="Proteomes" id="UP001226691"/>
    </source>
</evidence>
<dbReference type="InterPro" id="IPR001626">
    <property type="entry name" value="ABC_TroCD"/>
</dbReference>
<reference evidence="8 9" key="1">
    <citation type="submission" date="2023-07" db="EMBL/GenBank/DDBJ databases">
        <title>Functional and genomic diversity of the sorghum phyllosphere microbiome.</title>
        <authorList>
            <person name="Shade A."/>
        </authorList>
    </citation>
    <scope>NUCLEOTIDE SEQUENCE [LARGE SCALE GENOMIC DNA]</scope>
    <source>
        <strain evidence="8 9">SORGH_AS_1207</strain>
    </source>
</reference>
<feature type="transmembrane region" description="Helical" evidence="7">
    <location>
        <begin position="6"/>
        <end position="28"/>
    </location>
</feature>
<keyword evidence="4 7" id="KW-1133">Transmembrane helix</keyword>
<evidence type="ECO:0000256" key="4">
    <source>
        <dbReference type="ARBA" id="ARBA00022989"/>
    </source>
</evidence>
<comment type="similarity">
    <text evidence="2 6">Belongs to the ABC-3 integral membrane protein family.</text>
</comment>
<dbReference type="Pfam" id="PF00950">
    <property type="entry name" value="ABC-3"/>
    <property type="match status" value="1"/>
</dbReference>
<feature type="transmembrane region" description="Helical" evidence="7">
    <location>
        <begin position="84"/>
        <end position="101"/>
    </location>
</feature>
<dbReference type="Proteomes" id="UP001226691">
    <property type="component" value="Unassembled WGS sequence"/>
</dbReference>
<feature type="transmembrane region" description="Helical" evidence="7">
    <location>
        <begin position="130"/>
        <end position="150"/>
    </location>
</feature>
<keyword evidence="6" id="KW-0813">Transport</keyword>
<comment type="subcellular location">
    <subcellularLocation>
        <location evidence="6">Cell membrane</location>
        <topology evidence="6">Multi-pass membrane protein</topology>
    </subcellularLocation>
    <subcellularLocation>
        <location evidence="1">Membrane</location>
        <topology evidence="1">Multi-pass membrane protein</topology>
    </subcellularLocation>
</comment>
<feature type="transmembrane region" description="Helical" evidence="7">
    <location>
        <begin position="60"/>
        <end position="77"/>
    </location>
</feature>
<dbReference type="PANTHER" id="PTHR30477">
    <property type="entry name" value="ABC-TRANSPORTER METAL-BINDING PROTEIN"/>
    <property type="match status" value="1"/>
</dbReference>
<proteinExistence type="inferred from homology"/>